<dbReference type="NCBIfam" id="TIGR00762">
    <property type="entry name" value="DegV"/>
    <property type="match status" value="1"/>
</dbReference>
<dbReference type="Pfam" id="PF02645">
    <property type="entry name" value="DegV"/>
    <property type="match status" value="1"/>
</dbReference>
<gene>
    <name evidence="2" type="ORF">FEAC_18170</name>
</gene>
<keyword evidence="3" id="KW-1185">Reference proteome</keyword>
<dbReference type="PROSITE" id="PS51482">
    <property type="entry name" value="DEGV"/>
    <property type="match status" value="1"/>
</dbReference>
<dbReference type="Proteomes" id="UP000032336">
    <property type="component" value="Unassembled WGS sequence"/>
</dbReference>
<dbReference type="SUPFAM" id="SSF82549">
    <property type="entry name" value="DAK1/DegV-like"/>
    <property type="match status" value="1"/>
</dbReference>
<evidence type="ECO:0000256" key="1">
    <source>
        <dbReference type="ARBA" id="ARBA00023121"/>
    </source>
</evidence>
<dbReference type="PATRIC" id="fig|1121877.4.peg.2015"/>
<keyword evidence="1" id="KW-0446">Lipid-binding</keyword>
<dbReference type="Gene3D" id="3.40.50.10170">
    <property type="match status" value="1"/>
</dbReference>
<reference evidence="2 3" key="1">
    <citation type="submission" date="2015-01" db="EMBL/GenBank/DDBJ databases">
        <title>Draft genome of the acidophilic iron oxidizer Ferrimicrobium acidiphilum strain T23.</title>
        <authorList>
            <person name="Poehlein A."/>
            <person name="Eisen S."/>
            <person name="Schloemann M."/>
            <person name="Johnson B.D."/>
            <person name="Daniel R."/>
            <person name="Muehling M."/>
        </authorList>
    </citation>
    <scope>NUCLEOTIDE SEQUENCE [LARGE SCALE GENOMIC DNA]</scope>
    <source>
        <strain evidence="2 3">T23</strain>
    </source>
</reference>
<dbReference type="InterPro" id="IPR003797">
    <property type="entry name" value="DegV"/>
</dbReference>
<dbReference type="PANTHER" id="PTHR33434:SF2">
    <property type="entry name" value="FATTY ACID-BINDING PROTEIN TM_1468"/>
    <property type="match status" value="1"/>
</dbReference>
<comment type="caution">
    <text evidence="2">The sequence shown here is derived from an EMBL/GenBank/DDBJ whole genome shotgun (WGS) entry which is preliminary data.</text>
</comment>
<sequence>MSVAVVVDSASDLPNELADALGIRRVPLTISLGGVDYKDGSELSREKFWELVRSSSELPKTGAPSPSQFDTVFSEELDAGASHVICLTMTKDLSATYQSAVTAASAYSNRVSVFDTRTLTLGEGLIAVAVATAAQAGADAEECQRICTSVISRIVTFGTLDTLENLRKGGRIGAASALLGTLMSFKPLIEVRDGGIEAAGRVRTRKTAIASLLEKFDHRGPYERVGLVHAMATDVESVLAELRAATGVDDVVVSVMGATIGTHAGIGALGISVVLQEPK</sequence>
<dbReference type="OrthoDB" id="9760324at2"/>
<evidence type="ECO:0000313" key="3">
    <source>
        <dbReference type="Proteomes" id="UP000032336"/>
    </source>
</evidence>
<dbReference type="PANTHER" id="PTHR33434">
    <property type="entry name" value="DEGV DOMAIN-CONTAINING PROTEIN DR_1986-RELATED"/>
    <property type="match status" value="1"/>
</dbReference>
<dbReference type="EMBL" id="JXUW01000016">
    <property type="protein sequence ID" value="KJE76455.1"/>
    <property type="molecule type" value="Genomic_DNA"/>
</dbReference>
<dbReference type="AlphaFoldDB" id="A0A0D8FT53"/>
<dbReference type="Gene3D" id="3.30.1180.10">
    <property type="match status" value="1"/>
</dbReference>
<accession>A0A0D8FT53</accession>
<dbReference type="eggNOG" id="COG1307">
    <property type="taxonomic scope" value="Bacteria"/>
</dbReference>
<dbReference type="GeneID" id="78372960"/>
<dbReference type="GO" id="GO:0008289">
    <property type="term" value="F:lipid binding"/>
    <property type="evidence" value="ECO:0007669"/>
    <property type="project" value="UniProtKB-KW"/>
</dbReference>
<proteinExistence type="predicted"/>
<dbReference type="RefSeq" id="WP_035389924.1">
    <property type="nucleotide sequence ID" value="NZ_JQKF01000017.1"/>
</dbReference>
<protein>
    <submittedName>
        <fullName evidence="2">DegV domain-containing protein</fullName>
    </submittedName>
</protein>
<organism evidence="2 3">
    <name type="scientific">Ferrimicrobium acidiphilum DSM 19497</name>
    <dbReference type="NCBI Taxonomy" id="1121877"/>
    <lineage>
        <taxon>Bacteria</taxon>
        <taxon>Bacillati</taxon>
        <taxon>Actinomycetota</taxon>
        <taxon>Acidimicrobiia</taxon>
        <taxon>Acidimicrobiales</taxon>
        <taxon>Acidimicrobiaceae</taxon>
        <taxon>Ferrimicrobium</taxon>
    </lineage>
</organism>
<dbReference type="InterPro" id="IPR043168">
    <property type="entry name" value="DegV_C"/>
</dbReference>
<evidence type="ECO:0000313" key="2">
    <source>
        <dbReference type="EMBL" id="KJE76455.1"/>
    </source>
</evidence>
<dbReference type="STRING" id="1121877.FEAC_18170"/>
<name>A0A0D8FT53_9ACTN</name>
<dbReference type="InterPro" id="IPR050270">
    <property type="entry name" value="DegV_domain_contain"/>
</dbReference>